<dbReference type="RefSeq" id="WP_073074795.1">
    <property type="nucleotide sequence ID" value="NZ_MPPI01000046.1"/>
</dbReference>
<dbReference type="EMBL" id="PVWG01000075">
    <property type="protein sequence ID" value="PSB14866.1"/>
    <property type="molecule type" value="Genomic_DNA"/>
</dbReference>
<dbReference type="Proteomes" id="UP000238634">
    <property type="component" value="Unassembled WGS sequence"/>
</dbReference>
<sequence>MVASNDKLLTEIAELQKAVGKLWQTADEAKISTVEESRKISDKLDTWINTNRVLLESTQELFKVIVLNSQEVQRSAQSYEKGSRLLSQLQQQLINFEQVTTELNDTLQSWEPSLTPTLLESENQSLSIEQFSTFQESLNQTLQNIQSLQQRLTQSVEALLKETGNPSLLKSLKTTARLSKTIDFTTWKDELLSLAALPISAFGIAMVTIGAGLGWASTQLTQPELAPGAPRQLTLEEAETLRWSKTDQGRLARNLIQWNDGLLTGLDCTKDVDRLGVTLKVQGKPSTFGYCTLWVVPPEERKFDDFKKN</sequence>
<name>A0A2T1D324_9CYAN</name>
<gene>
    <name evidence="1" type="ORF">C7B65_25730</name>
</gene>
<evidence type="ECO:0000313" key="1">
    <source>
        <dbReference type="EMBL" id="PSB14866.1"/>
    </source>
</evidence>
<organism evidence="1 2">
    <name type="scientific">Phormidesmis priestleyi ULC007</name>
    <dbReference type="NCBI Taxonomy" id="1920490"/>
    <lineage>
        <taxon>Bacteria</taxon>
        <taxon>Bacillati</taxon>
        <taxon>Cyanobacteriota</taxon>
        <taxon>Cyanophyceae</taxon>
        <taxon>Leptolyngbyales</taxon>
        <taxon>Leptolyngbyaceae</taxon>
        <taxon>Phormidesmis</taxon>
    </lineage>
</organism>
<accession>A0A2T1D324</accession>
<proteinExistence type="predicted"/>
<dbReference type="AlphaFoldDB" id="A0A2T1D324"/>
<comment type="caution">
    <text evidence="1">The sequence shown here is derived from an EMBL/GenBank/DDBJ whole genome shotgun (WGS) entry which is preliminary data.</text>
</comment>
<keyword evidence="2" id="KW-1185">Reference proteome</keyword>
<evidence type="ECO:0000313" key="2">
    <source>
        <dbReference type="Proteomes" id="UP000238634"/>
    </source>
</evidence>
<dbReference type="InterPro" id="IPR046641">
    <property type="entry name" value="DUF6753"/>
</dbReference>
<reference evidence="1 2" key="1">
    <citation type="submission" date="2018-02" db="EMBL/GenBank/DDBJ databases">
        <authorList>
            <person name="Cohen D.B."/>
            <person name="Kent A.D."/>
        </authorList>
    </citation>
    <scope>NUCLEOTIDE SEQUENCE [LARGE SCALE GENOMIC DNA]</scope>
    <source>
        <strain evidence="1 2">ULC007</strain>
    </source>
</reference>
<dbReference type="Pfam" id="PF20538">
    <property type="entry name" value="DUF6753"/>
    <property type="match status" value="1"/>
</dbReference>
<reference evidence="1 2" key="2">
    <citation type="submission" date="2018-03" db="EMBL/GenBank/DDBJ databases">
        <title>The ancient ancestry and fast evolution of plastids.</title>
        <authorList>
            <person name="Moore K.R."/>
            <person name="Magnabosco C."/>
            <person name="Momper L."/>
            <person name="Gold D.A."/>
            <person name="Bosak T."/>
            <person name="Fournier G.P."/>
        </authorList>
    </citation>
    <scope>NUCLEOTIDE SEQUENCE [LARGE SCALE GENOMIC DNA]</scope>
    <source>
        <strain evidence="1 2">ULC007</strain>
    </source>
</reference>
<protein>
    <submittedName>
        <fullName evidence="1">Uncharacterized protein</fullName>
    </submittedName>
</protein>
<dbReference type="STRING" id="1920490.GCA_001895925_05380"/>